<protein>
    <recommendedName>
        <fullName evidence="10">Fluoride-specific ion channel FluC</fullName>
    </recommendedName>
</protein>
<feature type="binding site" evidence="10">
    <location>
        <position position="77"/>
    </location>
    <ligand>
        <name>Na(+)</name>
        <dbReference type="ChEBI" id="CHEBI:29101"/>
        <note>structural</note>
    </ligand>
</feature>
<comment type="activity regulation">
    <text evidence="10">Na(+) is not transported, but it plays an essential structural role and its presence is essential for fluoride channel function.</text>
</comment>
<dbReference type="HAMAP" id="MF_00454">
    <property type="entry name" value="FluC"/>
    <property type="match status" value="1"/>
</dbReference>
<keyword evidence="12" id="KW-1185">Reference proteome</keyword>
<comment type="similarity">
    <text evidence="7 10">Belongs to the fluoride channel Fluc/FEX (TC 1.A.43) family.</text>
</comment>
<dbReference type="EMBL" id="CP099490">
    <property type="protein sequence ID" value="USQ76233.1"/>
    <property type="molecule type" value="Genomic_DNA"/>
</dbReference>
<reference evidence="11" key="1">
    <citation type="submission" date="2022-06" db="EMBL/GenBank/DDBJ databases">
        <title>Ornithinimicrobium JY.X270.</title>
        <authorList>
            <person name="Huang Y."/>
        </authorList>
    </citation>
    <scope>NUCLEOTIDE SEQUENCE</scope>
    <source>
        <strain evidence="11">JY.X270</strain>
    </source>
</reference>
<organism evidence="11 12">
    <name type="scientific">Ornithinimicrobium cryptoxanthini</name>
    <dbReference type="NCBI Taxonomy" id="2934161"/>
    <lineage>
        <taxon>Bacteria</taxon>
        <taxon>Bacillati</taxon>
        <taxon>Actinomycetota</taxon>
        <taxon>Actinomycetes</taxon>
        <taxon>Micrococcales</taxon>
        <taxon>Ornithinimicrobiaceae</taxon>
        <taxon>Ornithinimicrobium</taxon>
    </lineage>
</organism>
<feature type="transmembrane region" description="Helical" evidence="10">
    <location>
        <begin position="36"/>
        <end position="60"/>
    </location>
</feature>
<evidence type="ECO:0000313" key="11">
    <source>
        <dbReference type="EMBL" id="USQ76233.1"/>
    </source>
</evidence>
<evidence type="ECO:0000256" key="1">
    <source>
        <dbReference type="ARBA" id="ARBA00004651"/>
    </source>
</evidence>
<dbReference type="Proteomes" id="UP001056535">
    <property type="component" value="Chromosome"/>
</dbReference>
<dbReference type="PANTHER" id="PTHR28259:SF1">
    <property type="entry name" value="FLUORIDE EXPORT PROTEIN 1-RELATED"/>
    <property type="match status" value="1"/>
</dbReference>
<feature type="transmembrane region" description="Helical" evidence="10">
    <location>
        <begin position="67"/>
        <end position="88"/>
    </location>
</feature>
<evidence type="ECO:0000256" key="5">
    <source>
        <dbReference type="ARBA" id="ARBA00023136"/>
    </source>
</evidence>
<feature type="transmembrane region" description="Helical" evidence="10">
    <location>
        <begin position="100"/>
        <end position="122"/>
    </location>
</feature>
<name>A0ABY4YIS4_9MICO</name>
<sequence>MTELAPVSVLLLALLGGVGAATRLVVDSLVNRRWRHGFPAATLLVNVTGSFLIGVLSATVATDHPDVFAVAATGFCGGYTTFSTAMVESVRLAREGAWRVAAWSAVGTLLLCVTAAAAGVLLGRALT</sequence>
<keyword evidence="10" id="KW-0479">Metal-binding</keyword>
<keyword evidence="10" id="KW-0406">Ion transport</keyword>
<evidence type="ECO:0000256" key="9">
    <source>
        <dbReference type="ARBA" id="ARBA00049940"/>
    </source>
</evidence>
<proteinExistence type="inferred from homology"/>
<keyword evidence="2 10" id="KW-1003">Cell membrane</keyword>
<feature type="binding site" evidence="10">
    <location>
        <position position="80"/>
    </location>
    <ligand>
        <name>Na(+)</name>
        <dbReference type="ChEBI" id="CHEBI:29101"/>
        <note>structural</note>
    </ligand>
</feature>
<evidence type="ECO:0000256" key="2">
    <source>
        <dbReference type="ARBA" id="ARBA00022475"/>
    </source>
</evidence>
<keyword evidence="4 10" id="KW-1133">Transmembrane helix</keyword>
<comment type="catalytic activity">
    <reaction evidence="8">
        <text>fluoride(in) = fluoride(out)</text>
        <dbReference type="Rhea" id="RHEA:76159"/>
        <dbReference type="ChEBI" id="CHEBI:17051"/>
    </reaction>
    <physiologicalReaction direction="left-to-right" evidence="8">
        <dbReference type="Rhea" id="RHEA:76160"/>
    </physiologicalReaction>
</comment>
<keyword evidence="6 10" id="KW-0407">Ion channel</keyword>
<evidence type="ECO:0000256" key="6">
    <source>
        <dbReference type="ARBA" id="ARBA00023303"/>
    </source>
</evidence>
<dbReference type="RefSeq" id="WP_252620928.1">
    <property type="nucleotide sequence ID" value="NZ_CP099490.1"/>
</dbReference>
<dbReference type="PANTHER" id="PTHR28259">
    <property type="entry name" value="FLUORIDE EXPORT PROTEIN 1-RELATED"/>
    <property type="match status" value="1"/>
</dbReference>
<keyword evidence="5 10" id="KW-0472">Membrane</keyword>
<comment type="subcellular location">
    <subcellularLocation>
        <location evidence="1 10">Cell membrane</location>
        <topology evidence="1 10">Multi-pass membrane protein</topology>
    </subcellularLocation>
</comment>
<evidence type="ECO:0000256" key="7">
    <source>
        <dbReference type="ARBA" id="ARBA00035120"/>
    </source>
</evidence>
<gene>
    <name evidence="10" type="primary">fluC</name>
    <name evidence="10" type="synonym">crcB</name>
    <name evidence="11" type="ORF">NF557_16845</name>
</gene>
<evidence type="ECO:0000313" key="12">
    <source>
        <dbReference type="Proteomes" id="UP001056535"/>
    </source>
</evidence>
<evidence type="ECO:0000256" key="3">
    <source>
        <dbReference type="ARBA" id="ARBA00022692"/>
    </source>
</evidence>
<evidence type="ECO:0000256" key="8">
    <source>
        <dbReference type="ARBA" id="ARBA00035585"/>
    </source>
</evidence>
<keyword evidence="3 10" id="KW-0812">Transmembrane</keyword>
<keyword evidence="10" id="KW-0813">Transport</keyword>
<evidence type="ECO:0000256" key="10">
    <source>
        <dbReference type="HAMAP-Rule" id="MF_00454"/>
    </source>
</evidence>
<comment type="function">
    <text evidence="9 10">Fluoride-specific ion channel. Important for reducing fluoride concentration in the cell, thus reducing its toxicity.</text>
</comment>
<dbReference type="Pfam" id="PF02537">
    <property type="entry name" value="CRCB"/>
    <property type="match status" value="1"/>
</dbReference>
<keyword evidence="10" id="KW-0915">Sodium</keyword>
<dbReference type="InterPro" id="IPR003691">
    <property type="entry name" value="FluC"/>
</dbReference>
<evidence type="ECO:0000256" key="4">
    <source>
        <dbReference type="ARBA" id="ARBA00022989"/>
    </source>
</evidence>
<accession>A0ABY4YIS4</accession>